<dbReference type="EMBL" id="BNED01000005">
    <property type="protein sequence ID" value="GHI75714.1"/>
    <property type="molecule type" value="Genomic_DNA"/>
</dbReference>
<comment type="caution">
    <text evidence="1">The sequence shown here is derived from an EMBL/GenBank/DDBJ whole genome shotgun (WGS) entry which is preliminary data.</text>
</comment>
<evidence type="ECO:0000313" key="2">
    <source>
        <dbReference type="Proteomes" id="UP000608522"/>
    </source>
</evidence>
<reference evidence="2" key="1">
    <citation type="submission" date="2023-07" db="EMBL/GenBank/DDBJ databases">
        <title>Whole genome shotgun sequence of Streptomyces spororaveus NBRC 15456.</title>
        <authorList>
            <person name="Komaki H."/>
            <person name="Tamura T."/>
        </authorList>
    </citation>
    <scope>NUCLEOTIDE SEQUENCE [LARGE SCALE GENOMIC DNA]</scope>
    <source>
        <strain evidence="2">NBRC 15456</strain>
    </source>
</reference>
<name>A0ABQ3T5R9_9ACTN</name>
<sequence>MRIEPLLPEHTEAPKWAAFDEAKLPCHRFLAVKDGFRIIGTRGRIGRHHGAWRDVVLLERRSPLTD</sequence>
<protein>
    <submittedName>
        <fullName evidence="1">Uncharacterized protein</fullName>
    </submittedName>
</protein>
<organism evidence="1 2">
    <name type="scientific">Streptomyces spororaveus</name>
    <dbReference type="NCBI Taxonomy" id="284039"/>
    <lineage>
        <taxon>Bacteria</taxon>
        <taxon>Bacillati</taxon>
        <taxon>Actinomycetota</taxon>
        <taxon>Actinomycetes</taxon>
        <taxon>Kitasatosporales</taxon>
        <taxon>Streptomycetaceae</taxon>
        <taxon>Streptomyces</taxon>
    </lineage>
</organism>
<proteinExistence type="predicted"/>
<accession>A0ABQ3T5R9</accession>
<evidence type="ECO:0000313" key="1">
    <source>
        <dbReference type="EMBL" id="GHI75714.1"/>
    </source>
</evidence>
<keyword evidence="2" id="KW-1185">Reference proteome</keyword>
<gene>
    <name evidence="1" type="ORF">Sspor_12750</name>
</gene>
<dbReference type="Proteomes" id="UP000608522">
    <property type="component" value="Unassembled WGS sequence"/>
</dbReference>